<dbReference type="Pfam" id="PF01381">
    <property type="entry name" value="HTH_3"/>
    <property type="match status" value="1"/>
</dbReference>
<proteinExistence type="predicted"/>
<dbReference type="InterPro" id="IPR001387">
    <property type="entry name" value="Cro/C1-type_HTH"/>
</dbReference>
<dbReference type="SMART" id="SM00530">
    <property type="entry name" value="HTH_XRE"/>
    <property type="match status" value="1"/>
</dbReference>
<evidence type="ECO:0000313" key="2">
    <source>
        <dbReference type="EMBL" id="CRY94800.1"/>
    </source>
</evidence>
<dbReference type="PROSITE" id="PS50943">
    <property type="entry name" value="HTH_CROC1"/>
    <property type="match status" value="1"/>
</dbReference>
<dbReference type="AlphaFoldDB" id="A0A0H5Q074"/>
<organism evidence="2">
    <name type="scientific">uncultured prokaryote</name>
    <dbReference type="NCBI Taxonomy" id="198431"/>
    <lineage>
        <taxon>unclassified sequences</taxon>
        <taxon>environmental samples</taxon>
    </lineage>
</organism>
<dbReference type="EMBL" id="LN853021">
    <property type="protein sequence ID" value="CRY94800.1"/>
    <property type="molecule type" value="Genomic_DNA"/>
</dbReference>
<protein>
    <recommendedName>
        <fullName evidence="1">HTH cro/C1-type domain-containing protein</fullName>
    </recommendedName>
</protein>
<dbReference type="Gene3D" id="1.10.260.40">
    <property type="entry name" value="lambda repressor-like DNA-binding domains"/>
    <property type="match status" value="1"/>
</dbReference>
<dbReference type="CDD" id="cd00093">
    <property type="entry name" value="HTH_XRE"/>
    <property type="match status" value="1"/>
</dbReference>
<feature type="domain" description="HTH cro/C1-type" evidence="1">
    <location>
        <begin position="35"/>
        <end position="93"/>
    </location>
</feature>
<evidence type="ECO:0000259" key="1">
    <source>
        <dbReference type="PROSITE" id="PS50943"/>
    </source>
</evidence>
<name>A0A0H5Q074_9ZZZZ</name>
<keyword evidence="2" id="KW-0614">Plasmid</keyword>
<dbReference type="GO" id="GO:0003677">
    <property type="term" value="F:DNA binding"/>
    <property type="evidence" value="ECO:0007669"/>
    <property type="project" value="InterPro"/>
</dbReference>
<dbReference type="InterPro" id="IPR010982">
    <property type="entry name" value="Lambda_DNA-bd_dom_sf"/>
</dbReference>
<reference evidence="2" key="2">
    <citation type="submission" date="2015-07" db="EMBL/GenBank/DDBJ databases">
        <title>Plasmids, circular viruses and viroids from rat gut.</title>
        <authorList>
            <person name="Jorgensen T.J."/>
            <person name="Hansen M.A."/>
            <person name="Xu Z."/>
            <person name="Tabak M.A."/>
            <person name="Sorensen S.J."/>
            <person name="Hansen L.H."/>
        </authorList>
    </citation>
    <scope>NUCLEOTIDE SEQUENCE</scope>
    <source>
        <plasmid evidence="2">pRGRH0358</plasmid>
    </source>
</reference>
<sequence>MNDFANVEQLLVEMPEERRQKIEEGTQKLITEYTLQQIRKQSQLTQTDMASRLGVSQSSIRNLEEHYGEAKVSTLKRYCAAMGAVMTISITAQDGTTYTLP</sequence>
<dbReference type="SUPFAM" id="SSF47413">
    <property type="entry name" value="lambda repressor-like DNA-binding domains"/>
    <property type="match status" value="1"/>
</dbReference>
<accession>A0A0H5Q074</accession>
<geneLocation type="plasmid" evidence="2">
    <name>pRGRH0358</name>
</geneLocation>
<reference evidence="2" key="1">
    <citation type="submission" date="2015-06" db="EMBL/GenBank/DDBJ databases">
        <authorList>
            <person name="Joergensen T."/>
        </authorList>
    </citation>
    <scope>NUCLEOTIDE SEQUENCE</scope>
    <source>
        <plasmid evidence="2">pRGRH0358</plasmid>
    </source>
</reference>